<dbReference type="Gene3D" id="3.90.550.10">
    <property type="entry name" value="Spore Coat Polysaccharide Biosynthesis Protein SpsA, Chain A"/>
    <property type="match status" value="1"/>
</dbReference>
<dbReference type="InterPro" id="IPR005835">
    <property type="entry name" value="NTP_transferase_dom"/>
</dbReference>
<dbReference type="GO" id="GO:0016740">
    <property type="term" value="F:transferase activity"/>
    <property type="evidence" value="ECO:0007669"/>
    <property type="project" value="UniProtKB-KW"/>
</dbReference>
<dbReference type="PANTHER" id="PTHR22572">
    <property type="entry name" value="SUGAR-1-PHOSPHATE GUANYL TRANSFERASE"/>
    <property type="match status" value="1"/>
</dbReference>
<keyword evidence="2" id="KW-0808">Transferase</keyword>
<evidence type="ECO:0000313" key="2">
    <source>
        <dbReference type="EMBL" id="TQE95515.1"/>
    </source>
</evidence>
<keyword evidence="3" id="KW-1185">Reference proteome</keyword>
<evidence type="ECO:0000259" key="1">
    <source>
        <dbReference type="Pfam" id="PF00483"/>
    </source>
</evidence>
<dbReference type="Proteomes" id="UP000317371">
    <property type="component" value="Unassembled WGS sequence"/>
</dbReference>
<name>A0A540VFI1_9CHLR</name>
<dbReference type="RefSeq" id="WP_141610334.1">
    <property type="nucleotide sequence ID" value="NZ_VIGC02000013.1"/>
</dbReference>
<dbReference type="Pfam" id="PF00483">
    <property type="entry name" value="NTP_transferase"/>
    <property type="match status" value="1"/>
</dbReference>
<sequence>MTKALILAAGKGTRLGPLTARQPKPMLPVGGRPLLAHTVAWLRHHGIREIAMNLHHCPEAITGYFGQGEGHGVHLTYSYEDTLWGTAGAARRLASFLDTTFVVVYGDVFTNLDLTRLLDGHRGRAELTLALYRVPNPGECGLVETDPQGRVTRFVEKPPPDQIFTDLANGGILVCEPSILDWIPAETVYDFGHDLLPALLAAGRPVYGQPIRPDEVLIDIGTPAGYRRAQEAFPAVQDALTREGAALLP</sequence>
<feature type="domain" description="Nucleotidyl transferase" evidence="1">
    <location>
        <begin position="3"/>
        <end position="232"/>
    </location>
</feature>
<proteinExistence type="predicted"/>
<gene>
    <name evidence="2" type="ORF">FKZ61_11780</name>
</gene>
<dbReference type="FunCoup" id="A0A540VFI1">
    <property type="interactions" value="102"/>
</dbReference>
<dbReference type="AlphaFoldDB" id="A0A540VFI1"/>
<dbReference type="InterPro" id="IPR029044">
    <property type="entry name" value="Nucleotide-diphossugar_trans"/>
</dbReference>
<dbReference type="OrthoDB" id="9803871at2"/>
<accession>A0A540VFI1</accession>
<dbReference type="EMBL" id="VIGC01000013">
    <property type="protein sequence ID" value="TQE95515.1"/>
    <property type="molecule type" value="Genomic_DNA"/>
</dbReference>
<comment type="caution">
    <text evidence="2">The sequence shown here is derived from an EMBL/GenBank/DDBJ whole genome shotgun (WGS) entry which is preliminary data.</text>
</comment>
<reference evidence="2 3" key="1">
    <citation type="submission" date="2019-06" db="EMBL/GenBank/DDBJ databases">
        <title>Genome sequence of Litorilinea aerophila BAA-2444.</title>
        <authorList>
            <person name="Maclea K.S."/>
            <person name="Maurais E.G."/>
            <person name="Iannazzi L.C."/>
        </authorList>
    </citation>
    <scope>NUCLEOTIDE SEQUENCE [LARGE SCALE GENOMIC DNA]</scope>
    <source>
        <strain evidence="2 3">ATCC BAA-2444</strain>
    </source>
</reference>
<dbReference type="InParanoid" id="A0A540VFI1"/>
<organism evidence="2 3">
    <name type="scientific">Litorilinea aerophila</name>
    <dbReference type="NCBI Taxonomy" id="1204385"/>
    <lineage>
        <taxon>Bacteria</taxon>
        <taxon>Bacillati</taxon>
        <taxon>Chloroflexota</taxon>
        <taxon>Caldilineae</taxon>
        <taxon>Caldilineales</taxon>
        <taxon>Caldilineaceae</taxon>
        <taxon>Litorilinea</taxon>
    </lineage>
</organism>
<dbReference type="SUPFAM" id="SSF53448">
    <property type="entry name" value="Nucleotide-diphospho-sugar transferases"/>
    <property type="match status" value="1"/>
</dbReference>
<dbReference type="InterPro" id="IPR050486">
    <property type="entry name" value="Mannose-1P_guanyltransferase"/>
</dbReference>
<dbReference type="CDD" id="cd04181">
    <property type="entry name" value="NTP_transferase"/>
    <property type="match status" value="1"/>
</dbReference>
<protein>
    <submittedName>
        <fullName evidence="2">Nucleotidyltransferase family protein</fullName>
    </submittedName>
</protein>
<evidence type="ECO:0000313" key="3">
    <source>
        <dbReference type="Proteomes" id="UP000317371"/>
    </source>
</evidence>